<evidence type="ECO:0000313" key="2">
    <source>
        <dbReference type="Proteomes" id="UP000440965"/>
    </source>
</evidence>
<evidence type="ECO:0000313" key="1">
    <source>
        <dbReference type="EMBL" id="MVF48935.1"/>
    </source>
</evidence>
<proteinExistence type="predicted"/>
<dbReference type="EMBL" id="WEIK01000004">
    <property type="protein sequence ID" value="MVF48935.1"/>
    <property type="molecule type" value="Genomic_DNA"/>
</dbReference>
<sequence length="507" mass="55762">MQVPGKFLRGFLGFFSRPLKEGVMREAPQALKPVTVTDLLPDIDGGEHNLLPVRATRRPLPISIPMWLVSDPSDEGPERLVVKWDGQPFVDKTWTTPVQPADLELEVPVALLGEGRHTLMYQVTLGNEESTVSDELSVLIDKTAPVPGGGRGRLELVEDPDEVERDGLTARYLERHADRLRTRVPTYDSPAVGDVITVYWGDKPDDSEQVGSLTLTQNDVLLPIHIDFQGEMIRQSGDGVRYAYYEIEDRAGNLSNLARSLELDVRAQPAPRQFDWVEIAQATGASGDLALKLDDYIEPLLVAVPMSAQWFPDETVTVIWGEPEDYGYYTTSEVHPGTERAYAIPERHVLAYAKKTLVVRYEVRDDADVFPSAVSHLKVTEFSKSGLPMLALEGADSNGFSLGSAPERMPVSLGTWRGIAVEQQVNISVGGVLQSGLEAPPQAVLTAHPLTPAQVSRGIGANKEVTVPKAYLATLKRNEPFTFLVQVSFDGGGTWVDFPRYSPTLRA</sequence>
<dbReference type="AlphaFoldDB" id="A0A7X3JQD3"/>
<dbReference type="Proteomes" id="UP000440965">
    <property type="component" value="Unassembled WGS sequence"/>
</dbReference>
<name>A0A7X3JQD3_9PSED</name>
<organism evidence="1 2">
    <name type="scientific">Pseudomonas monteilii</name>
    <dbReference type="NCBI Taxonomy" id="76759"/>
    <lineage>
        <taxon>Bacteria</taxon>
        <taxon>Pseudomonadati</taxon>
        <taxon>Pseudomonadota</taxon>
        <taxon>Gammaproteobacteria</taxon>
        <taxon>Pseudomonadales</taxon>
        <taxon>Pseudomonadaceae</taxon>
        <taxon>Pseudomonas</taxon>
    </lineage>
</organism>
<gene>
    <name evidence="1" type="ORF">F9Z43_06190</name>
</gene>
<reference evidence="1 2" key="1">
    <citation type="submission" date="2019-10" db="EMBL/GenBank/DDBJ databases">
        <title>XDR Pseudomonas monteilii producing IMP-16 from LCR.</title>
        <authorList>
            <person name="Ballaben A."/>
            <person name="Doi Y."/>
        </authorList>
    </citation>
    <scope>NUCLEOTIDE SEQUENCE [LARGE SCALE GENOMIC DNA]</scope>
    <source>
        <strain evidence="1 2">597/14</strain>
    </source>
</reference>
<protein>
    <submittedName>
        <fullName evidence="1">Uncharacterized protein</fullName>
    </submittedName>
</protein>
<dbReference type="RefSeq" id="WP_156867008.1">
    <property type="nucleotide sequence ID" value="NZ_WEIK01000004.1"/>
</dbReference>
<comment type="caution">
    <text evidence="1">The sequence shown here is derived from an EMBL/GenBank/DDBJ whole genome shotgun (WGS) entry which is preliminary data.</text>
</comment>
<accession>A0A7X3JQD3</accession>